<organism evidence="3 4">
    <name type="scientific">Eilatimonas milleporae</name>
    <dbReference type="NCBI Taxonomy" id="911205"/>
    <lineage>
        <taxon>Bacteria</taxon>
        <taxon>Pseudomonadati</taxon>
        <taxon>Pseudomonadota</taxon>
        <taxon>Alphaproteobacteria</taxon>
        <taxon>Kordiimonadales</taxon>
        <taxon>Kordiimonadaceae</taxon>
        <taxon>Eilatimonas</taxon>
    </lineage>
</organism>
<accession>A0A3M0CXX9</accession>
<comment type="similarity">
    <text evidence="1">Belongs to the bacterial secretin family.</text>
</comment>
<feature type="domain" description="BON" evidence="2">
    <location>
        <begin position="121"/>
        <end position="189"/>
    </location>
</feature>
<dbReference type="Pfam" id="PF04972">
    <property type="entry name" value="BON"/>
    <property type="match status" value="1"/>
</dbReference>
<evidence type="ECO:0000313" key="4">
    <source>
        <dbReference type="Proteomes" id="UP000271227"/>
    </source>
</evidence>
<protein>
    <submittedName>
        <fullName evidence="3">Pilus assembly protein CpaC</fullName>
    </submittedName>
</protein>
<dbReference type="InterPro" id="IPR050810">
    <property type="entry name" value="Bact_Secretion_Sys_Channel"/>
</dbReference>
<dbReference type="OrthoDB" id="9775455at2"/>
<dbReference type="InterPro" id="IPR007055">
    <property type="entry name" value="BON_dom"/>
</dbReference>
<dbReference type="PANTHER" id="PTHR30332:SF17">
    <property type="entry name" value="TYPE IV PILIATION SYSTEM PROTEIN DR_0774-RELATED"/>
    <property type="match status" value="1"/>
</dbReference>
<dbReference type="Pfam" id="PF13629">
    <property type="entry name" value="T2SS-T3SS_pil_N"/>
    <property type="match status" value="1"/>
</dbReference>
<dbReference type="InterPro" id="IPR001775">
    <property type="entry name" value="GspD/PilQ"/>
</dbReference>
<sequence>MIRFRSYVAGVCIYLGFSLIAASLIVVGLAATALASAVPALANTADAGRRVDADATPLALEINKGLLIRLDRPASDVFIANPKVADIQVKSPRLIYLFGTAQGETSFYAVDDDDRVIYGASVSVIQNLSRLRTAIAQLLPDTRITVSAIGDMVVLSGHVMSPLEADTAVRLAQSLSDTEEVMNRLSILQPTQVNLRVRIAEVSRNVLKQIGFNWEGGLFGGSFGIGAFTGRDVVRTVRDTATNLPTREFIVNETVSSIFGSITTGNLDLNYAIDALDQEGFLRVLAEPNLTAITGENANFLAGGEFPVPVPNLNGIGIEYRAFGISLDFTPTVLDTGRISMRVRPEVSDLSTAGALRIDGIAVPSISTRRAETTIELGSGQSFAIAGLLQNRTVQDARKVPGLGDIPILGALFRSDDFRREETELLIVVTPYVVRPVDDRMIVLPTDGFTAPGDADRYLKDQRWRPGLEAARLSRESGRALAPGQRAGFQLP</sequence>
<name>A0A3M0CXX9_9PROT</name>
<dbReference type="InParanoid" id="A0A3M0CXX9"/>
<dbReference type="PANTHER" id="PTHR30332">
    <property type="entry name" value="PROBABLE GENERAL SECRETION PATHWAY PROTEIN D"/>
    <property type="match status" value="1"/>
</dbReference>
<dbReference type="InterPro" id="IPR004846">
    <property type="entry name" value="T2SS/T3SS_dom"/>
</dbReference>
<evidence type="ECO:0000256" key="1">
    <source>
        <dbReference type="RuleBase" id="RU004003"/>
    </source>
</evidence>
<dbReference type="Pfam" id="PF00263">
    <property type="entry name" value="Secretin"/>
    <property type="match status" value="1"/>
</dbReference>
<dbReference type="EMBL" id="REFR01000009">
    <property type="protein sequence ID" value="RMB12496.1"/>
    <property type="molecule type" value="Genomic_DNA"/>
</dbReference>
<proteinExistence type="inferred from homology"/>
<dbReference type="GO" id="GO:0009306">
    <property type="term" value="P:protein secretion"/>
    <property type="evidence" value="ECO:0007669"/>
    <property type="project" value="InterPro"/>
</dbReference>
<dbReference type="PROSITE" id="PS50914">
    <property type="entry name" value="BON"/>
    <property type="match status" value="1"/>
</dbReference>
<evidence type="ECO:0000313" key="3">
    <source>
        <dbReference type="EMBL" id="RMB12496.1"/>
    </source>
</evidence>
<evidence type="ECO:0000259" key="2">
    <source>
        <dbReference type="PROSITE" id="PS50914"/>
    </source>
</evidence>
<dbReference type="RefSeq" id="WP_121937662.1">
    <property type="nucleotide sequence ID" value="NZ_REFR01000009.1"/>
</dbReference>
<dbReference type="AlphaFoldDB" id="A0A3M0CXX9"/>
<dbReference type="InterPro" id="IPR032789">
    <property type="entry name" value="T2SS-T3SS_pil_N"/>
</dbReference>
<keyword evidence="4" id="KW-1185">Reference proteome</keyword>
<dbReference type="Proteomes" id="UP000271227">
    <property type="component" value="Unassembled WGS sequence"/>
</dbReference>
<comment type="caution">
    <text evidence="3">The sequence shown here is derived from an EMBL/GenBank/DDBJ whole genome shotgun (WGS) entry which is preliminary data.</text>
</comment>
<gene>
    <name evidence="3" type="ORF">BXY39_0994</name>
</gene>
<dbReference type="GO" id="GO:0015627">
    <property type="term" value="C:type II protein secretion system complex"/>
    <property type="evidence" value="ECO:0007669"/>
    <property type="project" value="TreeGrafter"/>
</dbReference>
<dbReference type="PRINTS" id="PR00811">
    <property type="entry name" value="BCTERIALGSPD"/>
</dbReference>
<reference evidence="3 4" key="1">
    <citation type="submission" date="2018-10" db="EMBL/GenBank/DDBJ databases">
        <title>Genomic Encyclopedia of Archaeal and Bacterial Type Strains, Phase II (KMG-II): from individual species to whole genera.</title>
        <authorList>
            <person name="Goeker M."/>
        </authorList>
    </citation>
    <scope>NUCLEOTIDE SEQUENCE [LARGE SCALE GENOMIC DNA]</scope>
    <source>
        <strain evidence="3 4">DSM 25217</strain>
    </source>
</reference>